<evidence type="ECO:0000256" key="1">
    <source>
        <dbReference type="SAM" id="SignalP"/>
    </source>
</evidence>
<reference evidence="2 3" key="1">
    <citation type="submission" date="2019-10" db="EMBL/GenBank/DDBJ databases">
        <authorList>
            <person name="Palmer J.M."/>
        </authorList>
    </citation>
    <scope>NUCLEOTIDE SEQUENCE [LARGE SCALE GENOMIC DNA]</scope>
    <source>
        <strain evidence="2 3">TWF694</strain>
    </source>
</reference>
<feature type="chain" id="PRO_5043384678" evidence="1">
    <location>
        <begin position="19"/>
        <end position="234"/>
    </location>
</feature>
<gene>
    <name evidence="2" type="ORF">TWF694_011760</name>
</gene>
<evidence type="ECO:0000313" key="2">
    <source>
        <dbReference type="EMBL" id="KAK6537578.1"/>
    </source>
</evidence>
<dbReference type="AlphaFoldDB" id="A0AAV9X669"/>
<accession>A0AAV9X669</accession>
<name>A0AAV9X669_9PEZI</name>
<dbReference type="EMBL" id="JAVHJO010000009">
    <property type="protein sequence ID" value="KAK6537578.1"/>
    <property type="molecule type" value="Genomic_DNA"/>
</dbReference>
<feature type="signal peptide" evidence="1">
    <location>
        <begin position="1"/>
        <end position="18"/>
    </location>
</feature>
<protein>
    <submittedName>
        <fullName evidence="2">Uncharacterized protein</fullName>
    </submittedName>
</protein>
<comment type="caution">
    <text evidence="2">The sequence shown here is derived from an EMBL/GenBank/DDBJ whole genome shotgun (WGS) entry which is preliminary data.</text>
</comment>
<sequence length="234" mass="25163">MFSSVVILAACLQSYVSALPATNQLKSQEVVADFNNVPGIPPLIGDLIGDLFPINTYKGLKYSGFDLGNSPLGSPPLDLFSIDLDAPLAVSRFLLDDILKTPPSVSSTYPGSDVHCFDLHELEFSCMTTTTTIPGVLVKCTLVFTPYIGEKRLAPQVATFTPVPGSEIPVLNSKRSEQQLVTFGEQFKGITSFVITMESAAMTALAPLGLDIGVPSALTMMGMDNLRYTLYMNN</sequence>
<keyword evidence="1" id="KW-0732">Signal</keyword>
<proteinExistence type="predicted"/>
<dbReference type="Proteomes" id="UP001365542">
    <property type="component" value="Unassembled WGS sequence"/>
</dbReference>
<organism evidence="2 3">
    <name type="scientific">Orbilia ellipsospora</name>
    <dbReference type="NCBI Taxonomy" id="2528407"/>
    <lineage>
        <taxon>Eukaryota</taxon>
        <taxon>Fungi</taxon>
        <taxon>Dikarya</taxon>
        <taxon>Ascomycota</taxon>
        <taxon>Pezizomycotina</taxon>
        <taxon>Orbiliomycetes</taxon>
        <taxon>Orbiliales</taxon>
        <taxon>Orbiliaceae</taxon>
        <taxon>Orbilia</taxon>
    </lineage>
</organism>
<keyword evidence="3" id="KW-1185">Reference proteome</keyword>
<evidence type="ECO:0000313" key="3">
    <source>
        <dbReference type="Proteomes" id="UP001365542"/>
    </source>
</evidence>